<dbReference type="OrthoDB" id="9803995at2"/>
<dbReference type="NCBIfam" id="TIGR01859">
    <property type="entry name" value="fruc_bis_ald"/>
    <property type="match status" value="1"/>
</dbReference>
<dbReference type="PANTHER" id="PTHR30304:SF0">
    <property type="entry name" value="D-TAGATOSE-1,6-BISPHOSPHATE ALDOLASE SUBUNIT GATY-RELATED"/>
    <property type="match status" value="1"/>
</dbReference>
<evidence type="ECO:0000313" key="7">
    <source>
        <dbReference type="EMBL" id="SIQ21211.1"/>
    </source>
</evidence>
<reference evidence="8" key="1">
    <citation type="submission" date="2017-01" db="EMBL/GenBank/DDBJ databases">
        <authorList>
            <person name="Varghese N."/>
            <person name="Submissions S."/>
        </authorList>
    </citation>
    <scope>NUCLEOTIDE SEQUENCE [LARGE SCALE GENOMIC DNA]</scope>
    <source>
        <strain evidence="8">ATCC 700103</strain>
    </source>
</reference>
<evidence type="ECO:0000313" key="8">
    <source>
        <dbReference type="Proteomes" id="UP000185669"/>
    </source>
</evidence>
<dbReference type="SUPFAM" id="SSF51569">
    <property type="entry name" value="Aldolase"/>
    <property type="match status" value="1"/>
</dbReference>
<accession>A0A1N6QX75</accession>
<proteinExistence type="predicted"/>
<feature type="binding site" evidence="6">
    <location>
        <position position="104"/>
    </location>
    <ligand>
        <name>Zn(2+)</name>
        <dbReference type="ChEBI" id="CHEBI:29105"/>
        <label>2</label>
    </ligand>
</feature>
<dbReference type="InterPro" id="IPR011289">
    <property type="entry name" value="Fruc_bis_ald_class-2"/>
</dbReference>
<dbReference type="AlphaFoldDB" id="A0A1N6QX75"/>
<keyword evidence="1 6" id="KW-0479">Metal-binding</keyword>
<comment type="cofactor">
    <cofactor evidence="6">
        <name>Zn(2+)</name>
        <dbReference type="ChEBI" id="CHEBI:29105"/>
    </cofactor>
    <text evidence="6">Binds 2 Zn(2+) ions per subunit. One is catalytic and the other provides a structural contribution.</text>
</comment>
<dbReference type="EMBL" id="FTNC01000002">
    <property type="protein sequence ID" value="SIQ21211.1"/>
    <property type="molecule type" value="Genomic_DNA"/>
</dbReference>
<evidence type="ECO:0000256" key="5">
    <source>
        <dbReference type="PIRSR" id="PIRSR001359-2"/>
    </source>
</evidence>
<feature type="binding site" evidence="5">
    <location>
        <position position="181"/>
    </location>
    <ligand>
        <name>dihydroxyacetone phosphate</name>
        <dbReference type="ChEBI" id="CHEBI:57642"/>
    </ligand>
</feature>
<dbReference type="InterPro" id="IPR000771">
    <property type="entry name" value="FBA_II"/>
</dbReference>
<dbReference type="NCBIfam" id="TIGR00167">
    <property type="entry name" value="cbbA"/>
    <property type="match status" value="1"/>
</dbReference>
<organism evidence="7 8">
    <name type="scientific">Halanaerobium kushneri</name>
    <dbReference type="NCBI Taxonomy" id="56779"/>
    <lineage>
        <taxon>Bacteria</taxon>
        <taxon>Bacillati</taxon>
        <taxon>Bacillota</taxon>
        <taxon>Clostridia</taxon>
        <taxon>Halanaerobiales</taxon>
        <taxon>Halanaerobiaceae</taxon>
        <taxon>Halanaerobium</taxon>
    </lineage>
</organism>
<feature type="binding site" evidence="6">
    <location>
        <position position="134"/>
    </location>
    <ligand>
        <name>Zn(2+)</name>
        <dbReference type="ChEBI" id="CHEBI:29105"/>
        <label>2</label>
    </ligand>
</feature>
<keyword evidence="8" id="KW-1185">Reference proteome</keyword>
<dbReference type="InterPro" id="IPR050246">
    <property type="entry name" value="Class_II_FBP_aldolase"/>
</dbReference>
<evidence type="ECO:0000256" key="1">
    <source>
        <dbReference type="ARBA" id="ARBA00022723"/>
    </source>
</evidence>
<feature type="binding site" evidence="6">
    <location>
        <position position="180"/>
    </location>
    <ligand>
        <name>Zn(2+)</name>
        <dbReference type="ChEBI" id="CHEBI:29105"/>
        <label>1</label>
        <note>catalytic</note>
    </ligand>
</feature>
<dbReference type="CDD" id="cd00947">
    <property type="entry name" value="TBP_aldolase_IIB"/>
    <property type="match status" value="1"/>
</dbReference>
<feature type="binding site" evidence="5">
    <location>
        <begin position="209"/>
        <end position="211"/>
    </location>
    <ligand>
        <name>dihydroxyacetone phosphate</name>
        <dbReference type="ChEBI" id="CHEBI:57642"/>
    </ligand>
</feature>
<dbReference type="GO" id="GO:0008270">
    <property type="term" value="F:zinc ion binding"/>
    <property type="evidence" value="ECO:0007669"/>
    <property type="project" value="InterPro"/>
</dbReference>
<sequence>MNLNPMKELLQEAHLNNYAVGAFNINNLEFLQAFVTGAEEMKAPLILQVSERIIPYIGLETVSRMTEAIIKDRSIPVALHLDHGSRFESIIAAIRAGFSSVMIDASTKEFEENIEMTKKVVEVAHSVGVSVEAELGTIAGTEDGHTVEEKNAMYTDPDKAKEFVEKTGVDALAVAVGTAHGVYQGKPELDFERLHKIKRLLDMPLVLHGASGVSDQDLKTAVKYGVNKVNFNTDFQQAFTKRVKEIFAEDPEVYDVHTYCGPGRDAVIEKTKEKIKILGSSNKAW</sequence>
<feature type="active site" description="Proton donor" evidence="4">
    <location>
        <position position="82"/>
    </location>
</feature>
<dbReference type="GO" id="GO:0030388">
    <property type="term" value="P:fructose 1,6-bisphosphate metabolic process"/>
    <property type="evidence" value="ECO:0007669"/>
    <property type="project" value="InterPro"/>
</dbReference>
<dbReference type="RefSeq" id="WP_076543767.1">
    <property type="nucleotide sequence ID" value="NZ_FTNC01000002.1"/>
</dbReference>
<name>A0A1N6QX75_9FIRM</name>
<feature type="binding site" evidence="6">
    <location>
        <position position="208"/>
    </location>
    <ligand>
        <name>Zn(2+)</name>
        <dbReference type="ChEBI" id="CHEBI:29105"/>
        <label>1</label>
        <note>catalytic</note>
    </ligand>
</feature>
<dbReference type="GO" id="GO:0004332">
    <property type="term" value="F:fructose-bisphosphate aldolase activity"/>
    <property type="evidence" value="ECO:0007669"/>
    <property type="project" value="InterPro"/>
</dbReference>
<protein>
    <submittedName>
        <fullName evidence="7">Fructose-bisphosphate aldolase, class II</fullName>
    </submittedName>
</protein>
<evidence type="ECO:0000256" key="6">
    <source>
        <dbReference type="PIRSR" id="PIRSR001359-3"/>
    </source>
</evidence>
<evidence type="ECO:0000256" key="4">
    <source>
        <dbReference type="PIRSR" id="PIRSR001359-1"/>
    </source>
</evidence>
<dbReference type="GO" id="GO:0006096">
    <property type="term" value="P:glycolytic process"/>
    <property type="evidence" value="ECO:0007669"/>
    <property type="project" value="InterPro"/>
</dbReference>
<keyword evidence="3" id="KW-0456">Lyase</keyword>
<gene>
    <name evidence="7" type="ORF">SAMN05421834_10293</name>
</gene>
<feature type="binding site" evidence="6">
    <location>
        <position position="83"/>
    </location>
    <ligand>
        <name>Zn(2+)</name>
        <dbReference type="ChEBI" id="CHEBI:29105"/>
        <label>1</label>
        <note>catalytic</note>
    </ligand>
</feature>
<dbReference type="PIRSF" id="PIRSF001359">
    <property type="entry name" value="F_bP_aldolase_II"/>
    <property type="match status" value="1"/>
</dbReference>
<dbReference type="STRING" id="56779.SAMN05421834_10293"/>
<dbReference type="Gene3D" id="3.20.20.70">
    <property type="entry name" value="Aldolase class I"/>
    <property type="match status" value="1"/>
</dbReference>
<keyword evidence="2 6" id="KW-0862">Zinc</keyword>
<dbReference type="Pfam" id="PF01116">
    <property type="entry name" value="F_bP_aldolase"/>
    <property type="match status" value="1"/>
</dbReference>
<dbReference type="InterPro" id="IPR013785">
    <property type="entry name" value="Aldolase_TIM"/>
</dbReference>
<dbReference type="PANTHER" id="PTHR30304">
    <property type="entry name" value="D-TAGATOSE-1,6-BISPHOSPHATE ALDOLASE"/>
    <property type="match status" value="1"/>
</dbReference>
<evidence type="ECO:0000256" key="2">
    <source>
        <dbReference type="ARBA" id="ARBA00022833"/>
    </source>
</evidence>
<evidence type="ECO:0000256" key="3">
    <source>
        <dbReference type="ARBA" id="ARBA00023239"/>
    </source>
</evidence>
<feature type="binding site" evidence="5">
    <location>
        <begin position="230"/>
        <end position="233"/>
    </location>
    <ligand>
        <name>dihydroxyacetone phosphate</name>
        <dbReference type="ChEBI" id="CHEBI:57642"/>
    </ligand>
</feature>
<dbReference type="Proteomes" id="UP000185669">
    <property type="component" value="Unassembled WGS sequence"/>
</dbReference>